<sequence>MRLGILETVGLAATLIFAIPVGLYGIETFLSGNRLLGGGLVIVAVLMVVLPRRLTTPADLPGAVLERVVGRAVKEPDEDDEDRDAQ</sequence>
<reference evidence="3 4" key="1">
    <citation type="journal article" date="2015" name="Stand. Genomic Sci.">
        <title>Genomic Encyclopedia of Bacterial and Archaeal Type Strains, Phase III: the genomes of soil and plant-associated and newly described type strains.</title>
        <authorList>
            <person name="Whitman W.B."/>
            <person name="Woyke T."/>
            <person name="Klenk H.P."/>
            <person name="Zhou Y."/>
            <person name="Lilburn T.G."/>
            <person name="Beck B.J."/>
            <person name="De Vos P."/>
            <person name="Vandamme P."/>
            <person name="Eisen J.A."/>
            <person name="Garrity G."/>
            <person name="Hugenholtz P."/>
            <person name="Kyrpides N.C."/>
        </authorList>
    </citation>
    <scope>NUCLEOTIDE SEQUENCE [LARGE SCALE GENOMIC DNA]</scope>
    <source>
        <strain evidence="3 4">CGMCC 1.10124</strain>
    </source>
</reference>
<evidence type="ECO:0000256" key="1">
    <source>
        <dbReference type="SAM" id="Phobius"/>
    </source>
</evidence>
<evidence type="ECO:0000313" key="3">
    <source>
        <dbReference type="EMBL" id="RMB12535.1"/>
    </source>
</evidence>
<dbReference type="AlphaFoldDB" id="A0A3M0CU66"/>
<dbReference type="InterPro" id="IPR055955">
    <property type="entry name" value="DUF7533"/>
</dbReference>
<evidence type="ECO:0000313" key="2">
    <source>
        <dbReference type="EMBL" id="AZH26885.1"/>
    </source>
</evidence>
<keyword evidence="5" id="KW-1185">Reference proteome</keyword>
<dbReference type="EMBL" id="CP034145">
    <property type="protein sequence ID" value="AZH26885.1"/>
    <property type="molecule type" value="Genomic_DNA"/>
</dbReference>
<dbReference type="KEGG" id="haer:DU502_16545"/>
<dbReference type="Proteomes" id="UP000277326">
    <property type="component" value="Unassembled WGS sequence"/>
</dbReference>
<gene>
    <name evidence="3" type="ORF">ATH50_3200</name>
    <name evidence="2" type="ORF">DU502_16545</name>
</gene>
<proteinExistence type="predicted"/>
<reference evidence="3" key="3">
    <citation type="submission" date="2018-10" db="EMBL/GenBank/DDBJ databases">
        <authorList>
            <person name="Whitman W."/>
            <person name="Huntemann M."/>
            <person name="Clum A."/>
            <person name="Pillay M."/>
            <person name="Palaniappan K."/>
            <person name="Varghese N."/>
            <person name="Mikhailova N."/>
            <person name="Stamatis D."/>
            <person name="Reddy T."/>
            <person name="Daum C."/>
            <person name="Shapiro N."/>
            <person name="Ivanova N."/>
            <person name="Kyrpides N."/>
            <person name="Woyke T."/>
        </authorList>
    </citation>
    <scope>NUCLEOTIDE SEQUENCE</scope>
    <source>
        <strain evidence="3">CGMCC 1.10124</strain>
    </source>
</reference>
<reference evidence="2 5" key="2">
    <citation type="submission" date="2018-07" db="EMBL/GenBank/DDBJ databases">
        <title>Genome sequences of Haloplanus aerogenes JCM 16430T.</title>
        <authorList>
            <person name="Kim Y.B."/>
            <person name="Roh S.W."/>
        </authorList>
    </citation>
    <scope>NUCLEOTIDE SEQUENCE [LARGE SCALE GENOMIC DNA]</scope>
    <source>
        <strain evidence="2 5">JCM 16430</strain>
    </source>
</reference>
<dbReference type="OrthoDB" id="157531at2157"/>
<feature type="transmembrane region" description="Helical" evidence="1">
    <location>
        <begin position="34"/>
        <end position="50"/>
    </location>
</feature>
<keyword evidence="1" id="KW-1133">Transmembrane helix</keyword>
<dbReference type="EMBL" id="REFS01000007">
    <property type="protein sequence ID" value="RMB12535.1"/>
    <property type="molecule type" value="Genomic_DNA"/>
</dbReference>
<dbReference type="Proteomes" id="UP000282007">
    <property type="component" value="Chromosome"/>
</dbReference>
<organism evidence="3 4">
    <name type="scientific">Haloplanus aerogenes</name>
    <dbReference type="NCBI Taxonomy" id="660522"/>
    <lineage>
        <taxon>Archaea</taxon>
        <taxon>Methanobacteriati</taxon>
        <taxon>Methanobacteriota</taxon>
        <taxon>Stenosarchaea group</taxon>
        <taxon>Halobacteria</taxon>
        <taxon>Halobacteriales</taxon>
        <taxon>Haloferacaceae</taxon>
        <taxon>Haloplanus</taxon>
    </lineage>
</organism>
<keyword evidence="1" id="KW-0472">Membrane</keyword>
<evidence type="ECO:0000313" key="5">
    <source>
        <dbReference type="Proteomes" id="UP000282007"/>
    </source>
</evidence>
<keyword evidence="1" id="KW-0812">Transmembrane</keyword>
<protein>
    <submittedName>
        <fullName evidence="3">Uncharacterized protein</fullName>
    </submittedName>
</protein>
<accession>A0A3M0CU66</accession>
<dbReference type="GeneID" id="38472929"/>
<name>A0A3M0CU66_9EURY</name>
<dbReference type="Pfam" id="PF24377">
    <property type="entry name" value="DUF7533"/>
    <property type="match status" value="1"/>
</dbReference>
<evidence type="ECO:0000313" key="4">
    <source>
        <dbReference type="Proteomes" id="UP000277326"/>
    </source>
</evidence>
<dbReference type="RefSeq" id="WP_121921759.1">
    <property type="nucleotide sequence ID" value="NZ_CP034145.1"/>
</dbReference>